<organism evidence="2 3">
    <name type="scientific">Mucilaginibacter lappiensis</name>
    <dbReference type="NCBI Taxonomy" id="354630"/>
    <lineage>
        <taxon>Bacteria</taxon>
        <taxon>Pseudomonadati</taxon>
        <taxon>Bacteroidota</taxon>
        <taxon>Sphingobacteriia</taxon>
        <taxon>Sphingobacteriales</taxon>
        <taxon>Sphingobacteriaceae</taxon>
        <taxon>Mucilaginibacter</taxon>
    </lineage>
</organism>
<protein>
    <recommendedName>
        <fullName evidence="1">Phage terminase large subunit N-terminal domain-containing protein</fullName>
    </recommendedName>
</protein>
<keyword evidence="3" id="KW-1185">Reference proteome</keyword>
<evidence type="ECO:0000313" key="3">
    <source>
        <dbReference type="Proteomes" id="UP000541583"/>
    </source>
</evidence>
<dbReference type="Gene3D" id="3.40.50.300">
    <property type="entry name" value="P-loop containing nucleotide triphosphate hydrolases"/>
    <property type="match status" value="1"/>
</dbReference>
<dbReference type="PANTHER" id="PTHR39184:SF1">
    <property type="entry name" value="PBSX PHAGE TERMINASE LARGE SUBUNIT"/>
    <property type="match status" value="1"/>
</dbReference>
<dbReference type="EMBL" id="JACHCB010000005">
    <property type="protein sequence ID" value="MBB6109741.1"/>
    <property type="molecule type" value="Genomic_DNA"/>
</dbReference>
<dbReference type="InterPro" id="IPR052380">
    <property type="entry name" value="Viral_DNA_packaging_terminase"/>
</dbReference>
<dbReference type="PANTHER" id="PTHR39184">
    <property type="match status" value="1"/>
</dbReference>
<dbReference type="InterPro" id="IPR027417">
    <property type="entry name" value="P-loop_NTPase"/>
</dbReference>
<comment type="caution">
    <text evidence="2">The sequence shown here is derived from an EMBL/GenBank/DDBJ whole genome shotgun (WGS) entry which is preliminary data.</text>
</comment>
<name>A0ABR6PN88_9SPHI</name>
<dbReference type="InterPro" id="IPR006437">
    <property type="entry name" value="Phage_terminase_lsu"/>
</dbReference>
<dbReference type="RefSeq" id="WP_076373522.1">
    <property type="nucleotide sequence ID" value="NZ_FTMG01000005.1"/>
</dbReference>
<dbReference type="NCBIfam" id="TIGR01547">
    <property type="entry name" value="phage_term_2"/>
    <property type="match status" value="1"/>
</dbReference>
<accession>A0ABR6PN88</accession>
<evidence type="ECO:0000313" key="2">
    <source>
        <dbReference type="EMBL" id="MBB6109741.1"/>
    </source>
</evidence>
<dbReference type="InterPro" id="IPR035412">
    <property type="entry name" value="Terminase_L_N"/>
</dbReference>
<sequence>MATATKELKFDFNPDIFNNVFWHLKAAFLNLAIRFIWVYGGSSASKTYSVVQLIIIRMLEARDENTMVLRKYAVDIKDSIYSDFKGIITSWGLDDYFICQQNYIVCKITGSYVRFRGLDDSEKIKGLANFKRVVLEEISQFDEQDLKQIRKRLRGRAGQQIIGIFNPVSEEHWIKTKVFDLETLTEQQTDIAGMWVNEKGNLVIMKTNYLDNKYIVGPNFVDQHTIDDFEKDKANDYEYYRIYGLGDWGKIRTGGEFWKKFNASQHVNKIGWDKSLPIWLSCDENVNPYLPWQVWQLKGKHAQQIDEIFLEDPRNRVKDACLEFRKRYPLSEVSGLFVGGDRTSIKEDTKKEKGENYFTDIMKDLKDYRPVLKIQSVNPSVVQSGNFINEIYSGDSPSGITIGINENCKKSIYDYQYTQEASDGTIFKSVKKHPVTKVPYQEFGHATDCKRYVITHNFAAEYLAFTNKKKGLGLKALSGV</sequence>
<dbReference type="Proteomes" id="UP000541583">
    <property type="component" value="Unassembled WGS sequence"/>
</dbReference>
<reference evidence="2 3" key="1">
    <citation type="submission" date="2020-08" db="EMBL/GenBank/DDBJ databases">
        <title>Genomic Encyclopedia of Type Strains, Phase IV (KMG-V): Genome sequencing to study the core and pangenomes of soil and plant-associated prokaryotes.</title>
        <authorList>
            <person name="Whitman W."/>
        </authorList>
    </citation>
    <scope>NUCLEOTIDE SEQUENCE [LARGE SCALE GENOMIC DNA]</scope>
    <source>
        <strain evidence="2 3">ANJLi2</strain>
    </source>
</reference>
<evidence type="ECO:0000259" key="1">
    <source>
        <dbReference type="Pfam" id="PF04466"/>
    </source>
</evidence>
<feature type="domain" description="Phage terminase large subunit N-terminal" evidence="1">
    <location>
        <begin position="36"/>
        <end position="246"/>
    </location>
</feature>
<gene>
    <name evidence="2" type="ORF">HDF23_002490</name>
</gene>
<dbReference type="Pfam" id="PF04466">
    <property type="entry name" value="Terminase_3"/>
    <property type="match status" value="1"/>
</dbReference>
<proteinExistence type="predicted"/>